<name>A0AAV4LHH9_9BACL</name>
<feature type="domain" description="CBS" evidence="3">
    <location>
        <begin position="7"/>
        <end position="63"/>
    </location>
</feature>
<dbReference type="PROSITE" id="PS51371">
    <property type="entry name" value="CBS"/>
    <property type="match status" value="2"/>
</dbReference>
<evidence type="ECO:0000313" key="5">
    <source>
        <dbReference type="Proteomes" id="UP001057291"/>
    </source>
</evidence>
<keyword evidence="1 2" id="KW-0129">CBS domain</keyword>
<accession>A0AAV4LHH9</accession>
<dbReference type="RefSeq" id="WP_282200168.1">
    <property type="nucleotide sequence ID" value="NZ_BOQE01000001.1"/>
</dbReference>
<dbReference type="SUPFAM" id="SSF54631">
    <property type="entry name" value="CBS-domain pair"/>
    <property type="match status" value="1"/>
</dbReference>
<evidence type="ECO:0000256" key="1">
    <source>
        <dbReference type="ARBA" id="ARBA00023122"/>
    </source>
</evidence>
<dbReference type="SMART" id="SM00116">
    <property type="entry name" value="CBS"/>
    <property type="match status" value="2"/>
</dbReference>
<dbReference type="InterPro" id="IPR046342">
    <property type="entry name" value="CBS_dom_sf"/>
</dbReference>
<evidence type="ECO:0000313" key="4">
    <source>
        <dbReference type="EMBL" id="GIM47149.1"/>
    </source>
</evidence>
<dbReference type="Pfam" id="PF00571">
    <property type="entry name" value="CBS"/>
    <property type="match status" value="2"/>
</dbReference>
<dbReference type="EMBL" id="BOQE01000001">
    <property type="protein sequence ID" value="GIM47149.1"/>
    <property type="molecule type" value="Genomic_DNA"/>
</dbReference>
<dbReference type="Gene3D" id="3.10.580.10">
    <property type="entry name" value="CBS-domain"/>
    <property type="match status" value="1"/>
</dbReference>
<dbReference type="InterPro" id="IPR051257">
    <property type="entry name" value="Diverse_CBS-Domain"/>
</dbReference>
<dbReference type="InterPro" id="IPR000644">
    <property type="entry name" value="CBS_dom"/>
</dbReference>
<comment type="caution">
    <text evidence="4">The sequence shown here is derived from an EMBL/GenBank/DDBJ whole genome shotgun (WGS) entry which is preliminary data.</text>
</comment>
<dbReference type="Proteomes" id="UP001057291">
    <property type="component" value="Unassembled WGS sequence"/>
</dbReference>
<dbReference type="AlphaFoldDB" id="A0AAV4LHH9"/>
<reference evidence="4" key="1">
    <citation type="journal article" date="2023" name="Int. J. Syst. Evol. Microbiol.">
        <title>Collibacillus ludicampi gen. nov., sp. nov., a new soil bacterium of the family Alicyclobacillaceae.</title>
        <authorList>
            <person name="Jojima T."/>
            <person name="Ioku Y."/>
            <person name="Fukuta Y."/>
            <person name="Shirasaka N."/>
            <person name="Matsumura Y."/>
            <person name="Mori M."/>
        </authorList>
    </citation>
    <scope>NUCLEOTIDE SEQUENCE</scope>
    <source>
        <strain evidence="4">TP075</strain>
    </source>
</reference>
<proteinExistence type="predicted"/>
<feature type="domain" description="CBS" evidence="3">
    <location>
        <begin position="72"/>
        <end position="127"/>
    </location>
</feature>
<evidence type="ECO:0000259" key="3">
    <source>
        <dbReference type="PROSITE" id="PS51371"/>
    </source>
</evidence>
<sequence>MKLRELMTDDVKVCRPDDSVMDAAKAMQSVNVGIIPVCEGDKLTGVITDRDIVLNVVALGKDVNTTRVRDCMTSSVVTGTPDMDAHEAADLMADHQIRRLPVVEGGRLVGIVSIGDLATVSIHEDEAGYALSEISEPSQPQAH</sequence>
<organism evidence="4 5">
    <name type="scientific">Collibacillus ludicampi</name>
    <dbReference type="NCBI Taxonomy" id="2771369"/>
    <lineage>
        <taxon>Bacteria</taxon>
        <taxon>Bacillati</taxon>
        <taxon>Bacillota</taxon>
        <taxon>Bacilli</taxon>
        <taxon>Bacillales</taxon>
        <taxon>Alicyclobacillaceae</taxon>
        <taxon>Collibacillus</taxon>
    </lineage>
</organism>
<dbReference type="PANTHER" id="PTHR43080:SF2">
    <property type="entry name" value="CBS DOMAIN-CONTAINING PROTEIN"/>
    <property type="match status" value="1"/>
</dbReference>
<keyword evidence="5" id="KW-1185">Reference proteome</keyword>
<dbReference type="PANTHER" id="PTHR43080">
    <property type="entry name" value="CBS DOMAIN-CONTAINING PROTEIN CBSX3, MITOCHONDRIAL"/>
    <property type="match status" value="1"/>
</dbReference>
<evidence type="ECO:0000256" key="2">
    <source>
        <dbReference type="PROSITE-ProRule" id="PRU00703"/>
    </source>
</evidence>
<protein>
    <submittedName>
        <fullName evidence="4">CBS domain-containing protein</fullName>
    </submittedName>
</protein>
<gene>
    <name evidence="4" type="ORF">DNHGIG_26980</name>
</gene>
<dbReference type="CDD" id="cd04622">
    <property type="entry name" value="CBS_pair_HRP1_like"/>
    <property type="match status" value="1"/>
</dbReference>